<organism evidence="3 4">
    <name type="scientific">Galbibacter marinus</name>
    <dbReference type="NCBI Taxonomy" id="555500"/>
    <lineage>
        <taxon>Bacteria</taxon>
        <taxon>Pseudomonadati</taxon>
        <taxon>Bacteroidota</taxon>
        <taxon>Flavobacteriia</taxon>
        <taxon>Flavobacteriales</taxon>
        <taxon>Flavobacteriaceae</taxon>
        <taxon>Galbibacter</taxon>
    </lineage>
</organism>
<feature type="domain" description="Cas12f1-like TNB" evidence="2">
    <location>
        <begin position="45"/>
        <end position="84"/>
    </location>
</feature>
<reference evidence="3 4" key="1">
    <citation type="journal article" date="2012" name="J. Bacteriol.">
        <title>Genome Sequence of Galbibacter marinum Type Strain ck-I2-15.</title>
        <authorList>
            <person name="Lai Q."/>
            <person name="Li C."/>
            <person name="Shao Z."/>
        </authorList>
    </citation>
    <scope>NUCLEOTIDE SEQUENCE [LARGE SCALE GENOMIC DNA]</scope>
    <source>
        <strain evidence="4">ck-I2-15</strain>
    </source>
</reference>
<protein>
    <submittedName>
        <fullName evidence="3">Transposase, IS605 OrfB family protein</fullName>
    </submittedName>
</protein>
<dbReference type="OrthoDB" id="1551477at2"/>
<evidence type="ECO:0000313" key="4">
    <source>
        <dbReference type="Proteomes" id="UP000007364"/>
    </source>
</evidence>
<dbReference type="GO" id="GO:0003677">
    <property type="term" value="F:DNA binding"/>
    <property type="evidence" value="ECO:0007669"/>
    <property type="project" value="UniProtKB-KW"/>
</dbReference>
<dbReference type="eggNOG" id="COG0675">
    <property type="taxonomic scope" value="Bacteria"/>
</dbReference>
<keyword evidence="4" id="KW-1185">Reference proteome</keyword>
<dbReference type="Pfam" id="PF07282">
    <property type="entry name" value="Cas12f1-like_TNB"/>
    <property type="match status" value="1"/>
</dbReference>
<dbReference type="NCBIfam" id="NF040570">
    <property type="entry name" value="guided_TnpB"/>
    <property type="match status" value="1"/>
</dbReference>
<evidence type="ECO:0000256" key="1">
    <source>
        <dbReference type="ARBA" id="ARBA00023125"/>
    </source>
</evidence>
<name>K2PQQ6_9FLAO</name>
<gene>
    <name evidence="3" type="ORF">I215_15596</name>
</gene>
<accession>K2PQQ6</accession>
<sequence>SRLDTLHKVSYELVKNNQVIAIEDLNVKGMVKNRKLAKHISDVSWGNFVKLLHYKCHWYGRELIMVDRYFPSSKTCNACGWINKELNLSDRE</sequence>
<feature type="non-terminal residue" evidence="3">
    <location>
        <position position="1"/>
    </location>
</feature>
<dbReference type="RefSeq" id="WP_008992940.1">
    <property type="nucleotide sequence ID" value="NZ_AMSG01000056.1"/>
</dbReference>
<dbReference type="InterPro" id="IPR010095">
    <property type="entry name" value="Cas12f1-like_TNB"/>
</dbReference>
<dbReference type="EMBL" id="AMSG01000056">
    <property type="protein sequence ID" value="EKF53824.1"/>
    <property type="molecule type" value="Genomic_DNA"/>
</dbReference>
<keyword evidence="1" id="KW-0238">DNA-binding</keyword>
<dbReference type="Proteomes" id="UP000007364">
    <property type="component" value="Unassembled WGS sequence"/>
</dbReference>
<dbReference type="STRING" id="555500.I215_15596"/>
<proteinExistence type="predicted"/>
<evidence type="ECO:0000313" key="3">
    <source>
        <dbReference type="EMBL" id="EKF53824.1"/>
    </source>
</evidence>
<dbReference type="NCBIfam" id="TIGR01766">
    <property type="entry name" value="IS200/IS605 family accessory protein TnpB-like domain"/>
    <property type="match status" value="1"/>
</dbReference>
<comment type="caution">
    <text evidence="3">The sequence shown here is derived from an EMBL/GenBank/DDBJ whole genome shotgun (WGS) entry which is preliminary data.</text>
</comment>
<dbReference type="AlphaFoldDB" id="K2PQQ6"/>
<evidence type="ECO:0000259" key="2">
    <source>
        <dbReference type="Pfam" id="PF07282"/>
    </source>
</evidence>